<dbReference type="PROSITE" id="PS51892">
    <property type="entry name" value="SUBTILASE"/>
    <property type="match status" value="1"/>
</dbReference>
<accession>A0A2U1LEF6</accession>
<dbReference type="GO" id="GO:0006508">
    <property type="term" value="P:proteolysis"/>
    <property type="evidence" value="ECO:0007669"/>
    <property type="project" value="InterPro"/>
</dbReference>
<dbReference type="GO" id="GO:0004252">
    <property type="term" value="F:serine-type endopeptidase activity"/>
    <property type="evidence" value="ECO:0007669"/>
    <property type="project" value="InterPro"/>
</dbReference>
<dbReference type="OrthoDB" id="4803627at2759"/>
<dbReference type="Gene3D" id="3.40.50.200">
    <property type="entry name" value="Peptidase S8/S53 domain"/>
    <property type="match status" value="1"/>
</dbReference>
<dbReference type="SUPFAM" id="SSF52743">
    <property type="entry name" value="Subtilisin-like"/>
    <property type="match status" value="1"/>
</dbReference>
<comment type="similarity">
    <text evidence="1 3">Belongs to the peptidase S8 family.</text>
</comment>
<protein>
    <submittedName>
        <fullName evidence="5">Subtilase 1.3</fullName>
    </submittedName>
</protein>
<comment type="caution">
    <text evidence="3">Lacks conserved residue(s) required for the propagation of feature annotation.</text>
</comment>
<feature type="domain" description="Peptidase S8/S53" evidence="4">
    <location>
        <begin position="27"/>
        <end position="73"/>
    </location>
</feature>
<keyword evidence="2" id="KW-0732">Signal</keyword>
<name>A0A2U1LEF6_ARTAN</name>
<organism evidence="5 6">
    <name type="scientific">Artemisia annua</name>
    <name type="common">Sweet wormwood</name>
    <dbReference type="NCBI Taxonomy" id="35608"/>
    <lineage>
        <taxon>Eukaryota</taxon>
        <taxon>Viridiplantae</taxon>
        <taxon>Streptophyta</taxon>
        <taxon>Embryophyta</taxon>
        <taxon>Tracheophyta</taxon>
        <taxon>Spermatophyta</taxon>
        <taxon>Magnoliopsida</taxon>
        <taxon>eudicotyledons</taxon>
        <taxon>Gunneridae</taxon>
        <taxon>Pentapetalae</taxon>
        <taxon>asterids</taxon>
        <taxon>campanulids</taxon>
        <taxon>Asterales</taxon>
        <taxon>Asteraceae</taxon>
        <taxon>Asteroideae</taxon>
        <taxon>Anthemideae</taxon>
        <taxon>Artemisiinae</taxon>
        <taxon>Artemisia</taxon>
    </lineage>
</organism>
<dbReference type="AlphaFoldDB" id="A0A2U1LEF6"/>
<comment type="caution">
    <text evidence="5">The sequence shown here is derived from an EMBL/GenBank/DDBJ whole genome shotgun (WGS) entry which is preliminary data.</text>
</comment>
<evidence type="ECO:0000256" key="3">
    <source>
        <dbReference type="PROSITE-ProRule" id="PRU01240"/>
    </source>
</evidence>
<dbReference type="PANTHER" id="PTHR10795">
    <property type="entry name" value="PROPROTEIN CONVERTASE SUBTILISIN/KEXIN"/>
    <property type="match status" value="1"/>
</dbReference>
<dbReference type="STRING" id="35608.A0A2U1LEF6"/>
<evidence type="ECO:0000313" key="5">
    <source>
        <dbReference type="EMBL" id="PWA47363.1"/>
    </source>
</evidence>
<evidence type="ECO:0000313" key="6">
    <source>
        <dbReference type="Proteomes" id="UP000245207"/>
    </source>
</evidence>
<evidence type="ECO:0000256" key="1">
    <source>
        <dbReference type="ARBA" id="ARBA00011073"/>
    </source>
</evidence>
<dbReference type="InterPro" id="IPR045051">
    <property type="entry name" value="SBT"/>
</dbReference>
<sequence>MVVAAAATVAQMWWLYELTYLRFGTGDSSPSYLETDERRLAFNIILGTSMSCPHVSNVVALLMARHPDWNPVATK</sequence>
<dbReference type="EMBL" id="PKPP01009845">
    <property type="protein sequence ID" value="PWA47363.1"/>
    <property type="molecule type" value="Genomic_DNA"/>
</dbReference>
<keyword evidence="6" id="KW-1185">Reference proteome</keyword>
<dbReference type="InterPro" id="IPR036852">
    <property type="entry name" value="Peptidase_S8/S53_dom_sf"/>
</dbReference>
<gene>
    <name evidence="5" type="ORF">CTI12_AA498970</name>
</gene>
<evidence type="ECO:0000256" key="2">
    <source>
        <dbReference type="ARBA" id="ARBA00022729"/>
    </source>
</evidence>
<evidence type="ECO:0000259" key="4">
    <source>
        <dbReference type="Pfam" id="PF00082"/>
    </source>
</evidence>
<dbReference type="InterPro" id="IPR000209">
    <property type="entry name" value="Peptidase_S8/S53_dom"/>
</dbReference>
<dbReference type="Proteomes" id="UP000245207">
    <property type="component" value="Unassembled WGS sequence"/>
</dbReference>
<proteinExistence type="inferred from homology"/>
<reference evidence="5 6" key="1">
    <citation type="journal article" date="2018" name="Mol. Plant">
        <title>The genome of Artemisia annua provides insight into the evolution of Asteraceae family and artemisinin biosynthesis.</title>
        <authorList>
            <person name="Shen Q."/>
            <person name="Zhang L."/>
            <person name="Liao Z."/>
            <person name="Wang S."/>
            <person name="Yan T."/>
            <person name="Shi P."/>
            <person name="Liu M."/>
            <person name="Fu X."/>
            <person name="Pan Q."/>
            <person name="Wang Y."/>
            <person name="Lv Z."/>
            <person name="Lu X."/>
            <person name="Zhang F."/>
            <person name="Jiang W."/>
            <person name="Ma Y."/>
            <person name="Chen M."/>
            <person name="Hao X."/>
            <person name="Li L."/>
            <person name="Tang Y."/>
            <person name="Lv G."/>
            <person name="Zhou Y."/>
            <person name="Sun X."/>
            <person name="Brodelius P.E."/>
            <person name="Rose J.K.C."/>
            <person name="Tang K."/>
        </authorList>
    </citation>
    <scope>NUCLEOTIDE SEQUENCE [LARGE SCALE GENOMIC DNA]</scope>
    <source>
        <strain evidence="6">cv. Huhao1</strain>
        <tissue evidence="5">Leaf</tissue>
    </source>
</reference>
<dbReference type="Pfam" id="PF00082">
    <property type="entry name" value="Peptidase_S8"/>
    <property type="match status" value="1"/>
</dbReference>